<reference evidence="3" key="1">
    <citation type="journal article" date="2019" name="Int. J. Syst. Evol. Microbiol.">
        <title>The Global Catalogue of Microorganisms (GCM) 10K type strain sequencing project: providing services to taxonomists for standard genome sequencing and annotation.</title>
        <authorList>
            <consortium name="The Broad Institute Genomics Platform"/>
            <consortium name="The Broad Institute Genome Sequencing Center for Infectious Disease"/>
            <person name="Wu L."/>
            <person name="Ma J."/>
        </authorList>
    </citation>
    <scope>NUCLEOTIDE SEQUENCE [LARGE SCALE GENOMIC DNA]</scope>
    <source>
        <strain evidence="3">CGMCC 1.3240</strain>
    </source>
</reference>
<dbReference type="Proteomes" id="UP001596047">
    <property type="component" value="Unassembled WGS sequence"/>
</dbReference>
<feature type="signal peptide" evidence="1">
    <location>
        <begin position="1"/>
        <end position="25"/>
    </location>
</feature>
<accession>A0ABW0W7U3</accession>
<protein>
    <submittedName>
        <fullName evidence="2">Uncharacterized protein</fullName>
    </submittedName>
</protein>
<evidence type="ECO:0000313" key="3">
    <source>
        <dbReference type="Proteomes" id="UP001596047"/>
    </source>
</evidence>
<evidence type="ECO:0000313" key="2">
    <source>
        <dbReference type="EMBL" id="MFC5653508.1"/>
    </source>
</evidence>
<feature type="chain" id="PRO_5045142309" evidence="1">
    <location>
        <begin position="26"/>
        <end position="137"/>
    </location>
</feature>
<proteinExistence type="predicted"/>
<dbReference type="RefSeq" id="WP_379192161.1">
    <property type="nucleotide sequence ID" value="NZ_JBHSOW010000127.1"/>
</dbReference>
<comment type="caution">
    <text evidence="2">The sequence shown here is derived from an EMBL/GenBank/DDBJ whole genome shotgun (WGS) entry which is preliminary data.</text>
</comment>
<keyword evidence="3" id="KW-1185">Reference proteome</keyword>
<dbReference type="EMBL" id="JBHSOW010000127">
    <property type="protein sequence ID" value="MFC5653508.1"/>
    <property type="molecule type" value="Genomic_DNA"/>
</dbReference>
<sequence length="137" mass="15105">MKFIKWFVSAFVGVSLLVSAQSAFAASPAVTSSPWTNANGLGPYGFSTVSATQYFKWTNNTGSLKWVSVYSLQPNGARIELEVKLPKGSVVVKPPINKGDRLLTLPYGAVAPGETIYWRIFFEGGPTQKTIWTYMRY</sequence>
<evidence type="ECO:0000256" key="1">
    <source>
        <dbReference type="SAM" id="SignalP"/>
    </source>
</evidence>
<keyword evidence="1" id="KW-0732">Signal</keyword>
<organism evidence="2 3">
    <name type="scientific">Paenibacillus solisilvae</name>
    <dbReference type="NCBI Taxonomy" id="2486751"/>
    <lineage>
        <taxon>Bacteria</taxon>
        <taxon>Bacillati</taxon>
        <taxon>Bacillota</taxon>
        <taxon>Bacilli</taxon>
        <taxon>Bacillales</taxon>
        <taxon>Paenibacillaceae</taxon>
        <taxon>Paenibacillus</taxon>
    </lineage>
</organism>
<name>A0ABW0W7U3_9BACL</name>
<gene>
    <name evidence="2" type="ORF">ACFPYJ_31195</name>
</gene>